<accession>A0AA35QVK0</accession>
<protein>
    <recommendedName>
        <fullName evidence="4">Carboxypeptidase regulatory-like domain-containing protein</fullName>
    </recommendedName>
</protein>
<evidence type="ECO:0000313" key="2">
    <source>
        <dbReference type="EMBL" id="CAI7992739.1"/>
    </source>
</evidence>
<proteinExistence type="predicted"/>
<sequence>MVVNGTEGGGTLAGVTVLLHRFGAGSGSIDTYEETADADGTFRFDRVPAMSDGDSLALAVDYGETRYTEVLSQSDVAEPVVLTVYEFTRDVGVVVTTEQSIIVAGIDSATRRMAAVQLFTLENRGDTTLVPDLSAPPMIGQFSFLRFSLPPAATDLDVSTNLVGGEVIPVGTGFAITAPVPPGRHQVSFTFTVPYDGNEVAWRDNTLQGAESLNLLIPTEFGNIGVGGLMPDDGFTVGEVTYRAWGAENLAPGDGVSITLSALPEPTWIDKVGNPLSEARFWFGALPVMVGIALAGLLGWGIWRRPTASAG</sequence>
<gene>
    <name evidence="2" type="ORF">GBAR_LOCUS1108</name>
</gene>
<reference evidence="2" key="1">
    <citation type="submission" date="2023-03" db="EMBL/GenBank/DDBJ databases">
        <authorList>
            <person name="Steffen K."/>
            <person name="Cardenas P."/>
        </authorList>
    </citation>
    <scope>NUCLEOTIDE SEQUENCE</scope>
</reference>
<feature type="transmembrane region" description="Helical" evidence="1">
    <location>
        <begin position="281"/>
        <end position="303"/>
    </location>
</feature>
<keyword evidence="1" id="KW-1133">Transmembrane helix</keyword>
<keyword evidence="1" id="KW-0472">Membrane</keyword>
<keyword evidence="3" id="KW-1185">Reference proteome</keyword>
<dbReference type="Proteomes" id="UP001174909">
    <property type="component" value="Unassembled WGS sequence"/>
</dbReference>
<dbReference type="EMBL" id="CASHTH010000157">
    <property type="protein sequence ID" value="CAI7992739.1"/>
    <property type="molecule type" value="Genomic_DNA"/>
</dbReference>
<evidence type="ECO:0000313" key="3">
    <source>
        <dbReference type="Proteomes" id="UP001174909"/>
    </source>
</evidence>
<evidence type="ECO:0000256" key="1">
    <source>
        <dbReference type="SAM" id="Phobius"/>
    </source>
</evidence>
<dbReference type="AlphaFoldDB" id="A0AA35QVK0"/>
<keyword evidence="1" id="KW-0812">Transmembrane</keyword>
<organism evidence="2 3">
    <name type="scientific">Geodia barretti</name>
    <name type="common">Barrett's horny sponge</name>
    <dbReference type="NCBI Taxonomy" id="519541"/>
    <lineage>
        <taxon>Eukaryota</taxon>
        <taxon>Metazoa</taxon>
        <taxon>Porifera</taxon>
        <taxon>Demospongiae</taxon>
        <taxon>Heteroscleromorpha</taxon>
        <taxon>Tetractinellida</taxon>
        <taxon>Astrophorina</taxon>
        <taxon>Geodiidae</taxon>
        <taxon>Geodia</taxon>
    </lineage>
</organism>
<name>A0AA35QVK0_GEOBA</name>
<comment type="caution">
    <text evidence="2">The sequence shown here is derived from an EMBL/GenBank/DDBJ whole genome shotgun (WGS) entry which is preliminary data.</text>
</comment>
<evidence type="ECO:0008006" key="4">
    <source>
        <dbReference type="Google" id="ProtNLM"/>
    </source>
</evidence>